<organism evidence="10 11">
    <name type="scientific">Holothuria leucospilota</name>
    <name type="common">Black long sea cucumber</name>
    <name type="synonym">Mertensiothuria leucospilota</name>
    <dbReference type="NCBI Taxonomy" id="206669"/>
    <lineage>
        <taxon>Eukaryota</taxon>
        <taxon>Metazoa</taxon>
        <taxon>Echinodermata</taxon>
        <taxon>Eleutherozoa</taxon>
        <taxon>Echinozoa</taxon>
        <taxon>Holothuroidea</taxon>
        <taxon>Aspidochirotacea</taxon>
        <taxon>Aspidochirotida</taxon>
        <taxon>Holothuriidae</taxon>
        <taxon>Holothuria</taxon>
    </lineage>
</organism>
<dbReference type="GO" id="GO:0000139">
    <property type="term" value="C:Golgi membrane"/>
    <property type="evidence" value="ECO:0007669"/>
    <property type="project" value="UniProtKB-SubCell"/>
</dbReference>
<evidence type="ECO:0000313" key="10">
    <source>
        <dbReference type="EMBL" id="KAJ8026692.1"/>
    </source>
</evidence>
<evidence type="ECO:0000256" key="1">
    <source>
        <dbReference type="ARBA" id="ARBA00004323"/>
    </source>
</evidence>
<dbReference type="Gene3D" id="3.40.50.300">
    <property type="entry name" value="P-loop containing nucleotide triphosphate hydrolases"/>
    <property type="match status" value="1"/>
</dbReference>
<accession>A0A9Q0YQG5</accession>
<dbReference type="OrthoDB" id="10019582at2759"/>
<gene>
    <name evidence="10" type="ORF">HOLleu_31601</name>
</gene>
<evidence type="ECO:0000256" key="4">
    <source>
        <dbReference type="ARBA" id="ARBA00022692"/>
    </source>
</evidence>
<dbReference type="InterPro" id="IPR005331">
    <property type="entry name" value="Sulfotransferase"/>
</dbReference>
<dbReference type="InterPro" id="IPR007734">
    <property type="entry name" value="Heparan_SO4_2-O-STrfase"/>
</dbReference>
<dbReference type="PANTHER" id="PTHR12129:SF15">
    <property type="entry name" value="URONYL 2-SULFOTRANSFERASE"/>
    <property type="match status" value="1"/>
</dbReference>
<evidence type="ECO:0000256" key="7">
    <source>
        <dbReference type="ARBA" id="ARBA00023034"/>
    </source>
</evidence>
<keyword evidence="11" id="KW-1185">Reference proteome</keyword>
<keyword evidence="5" id="KW-0735">Signal-anchor</keyword>
<proteinExistence type="inferred from homology"/>
<evidence type="ECO:0000256" key="8">
    <source>
        <dbReference type="ARBA" id="ARBA00023136"/>
    </source>
</evidence>
<keyword evidence="9" id="KW-0325">Glycoprotein</keyword>
<dbReference type="EMBL" id="JAIZAY010000016">
    <property type="protein sequence ID" value="KAJ8026692.1"/>
    <property type="molecule type" value="Genomic_DNA"/>
</dbReference>
<evidence type="ECO:0000256" key="9">
    <source>
        <dbReference type="ARBA" id="ARBA00023180"/>
    </source>
</evidence>
<evidence type="ECO:0000313" key="11">
    <source>
        <dbReference type="Proteomes" id="UP001152320"/>
    </source>
</evidence>
<dbReference type="SUPFAM" id="SSF52540">
    <property type="entry name" value="P-loop containing nucleoside triphosphate hydrolases"/>
    <property type="match status" value="1"/>
</dbReference>
<dbReference type="InterPro" id="IPR027417">
    <property type="entry name" value="P-loop_NTPase"/>
</dbReference>
<keyword evidence="8" id="KW-0472">Membrane</keyword>
<comment type="caution">
    <text evidence="10">The sequence shown here is derived from an EMBL/GenBank/DDBJ whole genome shotgun (WGS) entry which is preliminary data.</text>
</comment>
<dbReference type="PANTHER" id="PTHR12129">
    <property type="entry name" value="HEPARAN SULFATE 2-O-SULFOTRANSFERASE"/>
    <property type="match status" value="1"/>
</dbReference>
<dbReference type="AlphaFoldDB" id="A0A9Q0YQG5"/>
<dbReference type="GO" id="GO:0008146">
    <property type="term" value="F:sulfotransferase activity"/>
    <property type="evidence" value="ECO:0007669"/>
    <property type="project" value="InterPro"/>
</dbReference>
<keyword evidence="7" id="KW-0333">Golgi apparatus</keyword>
<evidence type="ECO:0000256" key="2">
    <source>
        <dbReference type="ARBA" id="ARBA00010569"/>
    </source>
</evidence>
<sequence>MENMFGNFGNIERNSQNTVRTGTGILNLKAILTTNRSKSLDNLTDSKALGSFEETQLATERYEHSRDGELLGIVNMTANTTVREEVVIQGKSSDIVFTKETDYKQCNSSLDPSCMFGKCITGTNHILFYNRVPKCGSRTFLFLAKVLASKNSFHKPREATNSVKKKRKDSNPVDGAALKTTLRRRLMNMPLGSFLHGHIKYIDFKNDTRLPEKKQPIYLNIIRDPIDRLVSQYYFVRYGDRLFTNKRRLRKLQKNIFLNETLNDCVERRRPECCGSNAQVQYFCGYHPDCQRREEAFQRAVRNLDYYLVVGITEEYEDFLKVLEKLLPDYFKGVVDEYNTPAETNRKTQSSARKKQPLTEAVRDKLRSLLDMEYKFYYHVRSKFQGLKQELGIG</sequence>
<keyword evidence="3" id="KW-0808">Transferase</keyword>
<evidence type="ECO:0000256" key="3">
    <source>
        <dbReference type="ARBA" id="ARBA00022679"/>
    </source>
</evidence>
<name>A0A9Q0YQG5_HOLLE</name>
<reference evidence="10" key="1">
    <citation type="submission" date="2021-10" db="EMBL/GenBank/DDBJ databases">
        <title>Tropical sea cucumber genome reveals ecological adaptation and Cuvierian tubules defense mechanism.</title>
        <authorList>
            <person name="Chen T."/>
        </authorList>
    </citation>
    <scope>NUCLEOTIDE SEQUENCE</scope>
    <source>
        <strain evidence="10">Nanhai2018</strain>
        <tissue evidence="10">Muscle</tissue>
    </source>
</reference>
<evidence type="ECO:0000256" key="5">
    <source>
        <dbReference type="ARBA" id="ARBA00022968"/>
    </source>
</evidence>
<keyword evidence="4" id="KW-0812">Transmembrane</keyword>
<protein>
    <submittedName>
        <fullName evidence="10">Heparan sulfate 2-O-sulfotransferase 1</fullName>
    </submittedName>
</protein>
<dbReference type="Proteomes" id="UP001152320">
    <property type="component" value="Chromosome 16"/>
</dbReference>
<comment type="subcellular location">
    <subcellularLocation>
        <location evidence="1">Golgi apparatus membrane</location>
        <topology evidence="1">Single-pass type II membrane protein</topology>
    </subcellularLocation>
</comment>
<evidence type="ECO:0000256" key="6">
    <source>
        <dbReference type="ARBA" id="ARBA00022989"/>
    </source>
</evidence>
<comment type="similarity">
    <text evidence="2">Belongs to the sulfotransferase 3 family.</text>
</comment>
<keyword evidence="6" id="KW-1133">Transmembrane helix</keyword>
<dbReference type="Pfam" id="PF03567">
    <property type="entry name" value="Sulfotransfer_2"/>
    <property type="match status" value="1"/>
</dbReference>